<reference evidence="2" key="1">
    <citation type="submission" date="2020-10" db="EMBL/GenBank/DDBJ databases">
        <title>De novo genome project of the cellulose decomposer Thermobifida halotolerans type strain.</title>
        <authorList>
            <person name="Nagy I."/>
            <person name="Horvath B."/>
            <person name="Kukolya J."/>
            <person name="Nagy I."/>
            <person name="Orsini M."/>
        </authorList>
    </citation>
    <scope>NUCLEOTIDE SEQUENCE</scope>
    <source>
        <strain evidence="2">DSM 44931</strain>
    </source>
</reference>
<dbReference type="InterPro" id="IPR036513">
    <property type="entry name" value="STAS_dom_sf"/>
</dbReference>
<dbReference type="SUPFAM" id="SSF52091">
    <property type="entry name" value="SpoIIaa-like"/>
    <property type="match status" value="1"/>
</dbReference>
<dbReference type="PROSITE" id="PS50801">
    <property type="entry name" value="STAS"/>
    <property type="match status" value="1"/>
</dbReference>
<dbReference type="KEGG" id="thao:NI17_020250"/>
<evidence type="ECO:0000259" key="1">
    <source>
        <dbReference type="PROSITE" id="PS50801"/>
    </source>
</evidence>
<organism evidence="2 3">
    <name type="scientific">Thermobifida halotolerans</name>
    <dbReference type="NCBI Taxonomy" id="483545"/>
    <lineage>
        <taxon>Bacteria</taxon>
        <taxon>Bacillati</taxon>
        <taxon>Actinomycetota</taxon>
        <taxon>Actinomycetes</taxon>
        <taxon>Streptosporangiales</taxon>
        <taxon>Nocardiopsidaceae</taxon>
        <taxon>Thermobifida</taxon>
    </lineage>
</organism>
<protein>
    <submittedName>
        <fullName evidence="2">STAS domain-containing protein</fullName>
    </submittedName>
</protein>
<dbReference type="Gene3D" id="3.30.750.24">
    <property type="entry name" value="STAS domain"/>
    <property type="match status" value="1"/>
</dbReference>
<evidence type="ECO:0000313" key="3">
    <source>
        <dbReference type="Proteomes" id="UP000265719"/>
    </source>
</evidence>
<dbReference type="EMBL" id="CP063196">
    <property type="protein sequence ID" value="UOE19064.1"/>
    <property type="molecule type" value="Genomic_DNA"/>
</dbReference>
<dbReference type="RefSeq" id="WP_084012784.1">
    <property type="nucleotide sequence ID" value="NZ_CP063196.1"/>
</dbReference>
<dbReference type="AlphaFoldDB" id="A0AA97M3C8"/>
<dbReference type="Pfam" id="PF01740">
    <property type="entry name" value="STAS"/>
    <property type="match status" value="1"/>
</dbReference>
<evidence type="ECO:0000313" key="2">
    <source>
        <dbReference type="EMBL" id="UOE19064.1"/>
    </source>
</evidence>
<accession>A0AA97M3C8</accession>
<dbReference type="InterPro" id="IPR002645">
    <property type="entry name" value="STAS_dom"/>
</dbReference>
<gene>
    <name evidence="2" type="ORF">NI17_020250</name>
</gene>
<sequence>MSQIPVIPLGDVLLVSIQGELHDAMALSLQNDVTMAIEQHGARGVIIDISAVDMVDSFLGRVLAEIAACSRLLGADTVVVGMRPAVAITLVELGLTLPELRTARTVADAAALLGLWVPFQTPRTSTAPPEEIDGGSGTRDVS</sequence>
<feature type="domain" description="STAS" evidence="1">
    <location>
        <begin position="2"/>
        <end position="113"/>
    </location>
</feature>
<name>A0AA97M3C8_9ACTN</name>
<dbReference type="PANTHER" id="PTHR33745:SF1">
    <property type="entry name" value="RSBT ANTAGONIST PROTEIN RSBS"/>
    <property type="match status" value="1"/>
</dbReference>
<proteinExistence type="predicted"/>
<dbReference type="Proteomes" id="UP000265719">
    <property type="component" value="Chromosome"/>
</dbReference>
<dbReference type="InterPro" id="IPR051932">
    <property type="entry name" value="Bact_StressResp_Reg"/>
</dbReference>
<keyword evidence="3" id="KW-1185">Reference proteome</keyword>
<dbReference type="CDD" id="cd07041">
    <property type="entry name" value="STAS_RsbR_RsbS_like"/>
    <property type="match status" value="1"/>
</dbReference>
<dbReference type="PANTHER" id="PTHR33745">
    <property type="entry name" value="RSBT ANTAGONIST PROTEIN RSBS-RELATED"/>
    <property type="match status" value="1"/>
</dbReference>